<evidence type="ECO:0000313" key="2">
    <source>
        <dbReference type="Proteomes" id="UP000003755"/>
    </source>
</evidence>
<reference evidence="1" key="1">
    <citation type="submission" date="2009-09" db="EMBL/GenBank/DDBJ databases">
        <authorList>
            <person name="Weinstock G."/>
            <person name="Sodergren E."/>
            <person name="Clifton S."/>
            <person name="Fulton L."/>
            <person name="Fulton B."/>
            <person name="Courtney L."/>
            <person name="Fronick C."/>
            <person name="Harrison M."/>
            <person name="Strong C."/>
            <person name="Farmer C."/>
            <person name="Delahaunty K."/>
            <person name="Markovic C."/>
            <person name="Hall O."/>
            <person name="Minx P."/>
            <person name="Tomlinson C."/>
            <person name="Mitreva M."/>
            <person name="Nelson J."/>
            <person name="Hou S."/>
            <person name="Wollam A."/>
            <person name="Pepin K.H."/>
            <person name="Johnson M."/>
            <person name="Bhonagiri V."/>
            <person name="Nash W.E."/>
            <person name="Warren W."/>
            <person name="Chinwalla A."/>
            <person name="Mardis E.R."/>
            <person name="Wilson R.K."/>
        </authorList>
    </citation>
    <scope>NUCLEOTIDE SEQUENCE [LARGE SCALE GENOMIC DNA]</scope>
    <source>
        <strain evidence="1">DSM 20583</strain>
    </source>
</reference>
<dbReference type="AlphaFoldDB" id="C9L5N6"/>
<gene>
    <name evidence="1" type="ORF">BLAHAN_04693</name>
</gene>
<dbReference type="HOGENOM" id="CLU_3180764_0_0_9"/>
<keyword evidence="2" id="KW-1185">Reference proteome</keyword>
<organism evidence="1 2">
    <name type="scientific">Blautia hansenii DSM 20583</name>
    <dbReference type="NCBI Taxonomy" id="537007"/>
    <lineage>
        <taxon>Bacteria</taxon>
        <taxon>Bacillati</taxon>
        <taxon>Bacillota</taxon>
        <taxon>Clostridia</taxon>
        <taxon>Lachnospirales</taxon>
        <taxon>Lachnospiraceae</taxon>
        <taxon>Blautia</taxon>
    </lineage>
</organism>
<protein>
    <submittedName>
        <fullName evidence="1">Uncharacterized protein</fullName>
    </submittedName>
</protein>
<accession>C9L5N6</accession>
<proteinExistence type="predicted"/>
<name>C9L5N6_BLAHA</name>
<sequence>MRQSGTSYIVFCGNLDERYGKWYFIHDVFYHIEKRKKKEGNNIIYG</sequence>
<evidence type="ECO:0000313" key="1">
    <source>
        <dbReference type="EMBL" id="EEX22468.1"/>
    </source>
</evidence>
<dbReference type="EMBL" id="ABYU02000011">
    <property type="protein sequence ID" value="EEX22468.1"/>
    <property type="molecule type" value="Genomic_DNA"/>
</dbReference>
<dbReference type="Proteomes" id="UP000003755">
    <property type="component" value="Unassembled WGS sequence"/>
</dbReference>
<comment type="caution">
    <text evidence="1">The sequence shown here is derived from an EMBL/GenBank/DDBJ whole genome shotgun (WGS) entry which is preliminary data.</text>
</comment>